<gene>
    <name evidence="2" type="ORF">PACLA_8A001723</name>
</gene>
<evidence type="ECO:0000313" key="3">
    <source>
        <dbReference type="Proteomes" id="UP001152795"/>
    </source>
</evidence>
<dbReference type="Proteomes" id="UP001152795">
    <property type="component" value="Unassembled WGS sequence"/>
</dbReference>
<name>A0A7D9EX01_PARCT</name>
<protein>
    <submittedName>
        <fullName evidence="2">Uncharacterized protein</fullName>
    </submittedName>
</protein>
<organism evidence="2 3">
    <name type="scientific">Paramuricea clavata</name>
    <name type="common">Red gorgonian</name>
    <name type="synonym">Violescent sea-whip</name>
    <dbReference type="NCBI Taxonomy" id="317549"/>
    <lineage>
        <taxon>Eukaryota</taxon>
        <taxon>Metazoa</taxon>
        <taxon>Cnidaria</taxon>
        <taxon>Anthozoa</taxon>
        <taxon>Octocorallia</taxon>
        <taxon>Malacalcyonacea</taxon>
        <taxon>Plexauridae</taxon>
        <taxon>Paramuricea</taxon>
    </lineage>
</organism>
<proteinExistence type="predicted"/>
<accession>A0A7D9EX01</accession>
<comment type="caution">
    <text evidence="2">The sequence shown here is derived from an EMBL/GenBank/DDBJ whole genome shotgun (WGS) entry which is preliminary data.</text>
</comment>
<dbReference type="EMBL" id="CACRXK020009905">
    <property type="protein sequence ID" value="CAB4018211.1"/>
    <property type="molecule type" value="Genomic_DNA"/>
</dbReference>
<keyword evidence="3" id="KW-1185">Reference proteome</keyword>
<feature type="compositionally biased region" description="Basic and acidic residues" evidence="1">
    <location>
        <begin position="26"/>
        <end position="39"/>
    </location>
</feature>
<evidence type="ECO:0000313" key="2">
    <source>
        <dbReference type="EMBL" id="CAB4018211.1"/>
    </source>
</evidence>
<reference evidence="2" key="1">
    <citation type="submission" date="2020-04" db="EMBL/GenBank/DDBJ databases">
        <authorList>
            <person name="Alioto T."/>
            <person name="Alioto T."/>
            <person name="Gomez Garrido J."/>
        </authorList>
    </citation>
    <scope>NUCLEOTIDE SEQUENCE</scope>
    <source>
        <strain evidence="2">A484AB</strain>
    </source>
</reference>
<evidence type="ECO:0000256" key="1">
    <source>
        <dbReference type="SAM" id="MobiDB-lite"/>
    </source>
</evidence>
<dbReference type="AlphaFoldDB" id="A0A7D9EX01"/>
<feature type="compositionally biased region" description="Basic and acidic residues" evidence="1">
    <location>
        <begin position="1"/>
        <end position="14"/>
    </location>
</feature>
<sequence length="72" mass="8077">MSRNLRKVESELNKGKAPTSVFGVATKDRYDASHQEMPKEYQPTNTTPIRPAKEGDTPSVDFKIQALQEGQK</sequence>
<feature type="region of interest" description="Disordered" evidence="1">
    <location>
        <begin position="1"/>
        <end position="59"/>
    </location>
</feature>